<evidence type="ECO:0000313" key="1">
    <source>
        <dbReference type="EMBL" id="OXC76454.1"/>
    </source>
</evidence>
<gene>
    <name evidence="1" type="ORF">BSU04_20795</name>
</gene>
<evidence type="ECO:0000313" key="2">
    <source>
        <dbReference type="Proteomes" id="UP000214720"/>
    </source>
</evidence>
<organism evidence="1 2">
    <name type="scientific">Caballeronia sordidicola</name>
    <name type="common">Burkholderia sordidicola</name>
    <dbReference type="NCBI Taxonomy" id="196367"/>
    <lineage>
        <taxon>Bacteria</taxon>
        <taxon>Pseudomonadati</taxon>
        <taxon>Pseudomonadota</taxon>
        <taxon>Betaproteobacteria</taxon>
        <taxon>Burkholderiales</taxon>
        <taxon>Burkholderiaceae</taxon>
        <taxon>Caballeronia</taxon>
    </lineage>
</organism>
<comment type="caution">
    <text evidence="1">The sequence shown here is derived from an EMBL/GenBank/DDBJ whole genome shotgun (WGS) entry which is preliminary data.</text>
</comment>
<accession>A0A226WZ51</accession>
<protein>
    <submittedName>
        <fullName evidence="1">Branched-chain amino acid ABC transporter, amino acid-binding protein</fullName>
    </submittedName>
</protein>
<dbReference type="EMBL" id="MTHB01000123">
    <property type="protein sequence ID" value="OXC76454.1"/>
    <property type="molecule type" value="Genomic_DNA"/>
</dbReference>
<sequence>MRHQSLKPPTQLSERPTVQNLKLIPIVLTVLVAAQPLLAHADVTVKIGQVSPLTGELSHIGKDDENWISSTTMSGCATTMMAGRRG</sequence>
<name>A0A226WZ51_CABSO</name>
<dbReference type="AlphaFoldDB" id="A0A226WZ51"/>
<reference evidence="2" key="1">
    <citation type="submission" date="2017-01" db="EMBL/GenBank/DDBJ databases">
        <title>Genome Analysis of Deinococcus marmoris KOPRI26562.</title>
        <authorList>
            <person name="Kim J.H."/>
            <person name="Oh H.-M."/>
        </authorList>
    </citation>
    <scope>NUCLEOTIDE SEQUENCE [LARGE SCALE GENOMIC DNA]</scope>
    <source>
        <strain evidence="2">PAMC 26633</strain>
    </source>
</reference>
<dbReference type="Proteomes" id="UP000214720">
    <property type="component" value="Unassembled WGS sequence"/>
</dbReference>
<proteinExistence type="predicted"/>